<dbReference type="Proteomes" id="UP000830375">
    <property type="component" value="Unassembled WGS sequence"/>
</dbReference>
<keyword evidence="2" id="KW-1185">Reference proteome</keyword>
<dbReference type="EMBL" id="JACTAM010000067">
    <property type="protein sequence ID" value="KAI2647937.1"/>
    <property type="molecule type" value="Genomic_DNA"/>
</dbReference>
<accession>A0ABQ8LDC2</accession>
<evidence type="ECO:0000313" key="2">
    <source>
        <dbReference type="Proteomes" id="UP000830375"/>
    </source>
</evidence>
<proteinExistence type="predicted"/>
<gene>
    <name evidence="1" type="ORF">H4Q32_023965</name>
</gene>
<name>A0ABQ8LDC2_LABRO</name>
<sequence>MYLSRPYNKCSHMDPLASRPSFPVTEQSVNKDPAAQNPAAQIMFLKQGERSVEEYVMDFNTLARQTTMSDLCLMIFFRGRLSEPFGSVMPLHQPHWTITQYLNIALQISSSSLTVGVAGKQRDIAVTPAVQPARVMAAVPERAHKMAATVEPVHKMAATAVPVHKMAAAPARAHKMAATAEPVHKMAAAPARAHKMPATAEPVHKMAVKTELRHVTAAIPELYKVSAVFPESSFQVSQVKAVFPVSSQVTAIFPEPSTVKMAATPEPLHKMAATPEPLHKMAAIPEPVVNTRTPPVVMMAHVLDSPLMTVWAAKMALLHAAAATPESS</sequence>
<evidence type="ECO:0000313" key="1">
    <source>
        <dbReference type="EMBL" id="KAI2647937.1"/>
    </source>
</evidence>
<organism evidence="1 2">
    <name type="scientific">Labeo rohita</name>
    <name type="common">Indian major carp</name>
    <name type="synonym">Cyprinus rohita</name>
    <dbReference type="NCBI Taxonomy" id="84645"/>
    <lineage>
        <taxon>Eukaryota</taxon>
        <taxon>Metazoa</taxon>
        <taxon>Chordata</taxon>
        <taxon>Craniata</taxon>
        <taxon>Vertebrata</taxon>
        <taxon>Euteleostomi</taxon>
        <taxon>Actinopterygii</taxon>
        <taxon>Neopterygii</taxon>
        <taxon>Teleostei</taxon>
        <taxon>Ostariophysi</taxon>
        <taxon>Cypriniformes</taxon>
        <taxon>Cyprinidae</taxon>
        <taxon>Labeoninae</taxon>
        <taxon>Labeonini</taxon>
        <taxon>Labeo</taxon>
    </lineage>
</organism>
<protein>
    <submittedName>
        <fullName evidence="1">Mucin-1</fullName>
    </submittedName>
</protein>
<reference evidence="1 2" key="1">
    <citation type="submission" date="2022-01" db="EMBL/GenBank/DDBJ databases">
        <title>A high-quality chromosome-level genome assembly of rohu carp, Labeo rohita.</title>
        <authorList>
            <person name="Arick M.A. II"/>
            <person name="Hsu C.-Y."/>
            <person name="Magbanua Z."/>
            <person name="Pechanova O."/>
            <person name="Grover C."/>
            <person name="Miller E."/>
            <person name="Thrash A."/>
            <person name="Ezzel L."/>
            <person name="Alam S."/>
            <person name="Benzie J."/>
            <person name="Hamilton M."/>
            <person name="Karsi A."/>
            <person name="Lawrence M.L."/>
            <person name="Peterson D.G."/>
        </authorList>
    </citation>
    <scope>NUCLEOTIDE SEQUENCE [LARGE SCALE GENOMIC DNA]</scope>
    <source>
        <strain evidence="2">BAU-BD-2019</strain>
        <tissue evidence="1">Blood</tissue>
    </source>
</reference>
<comment type="caution">
    <text evidence="1">The sequence shown here is derived from an EMBL/GenBank/DDBJ whole genome shotgun (WGS) entry which is preliminary data.</text>
</comment>